<evidence type="ECO:0000256" key="1">
    <source>
        <dbReference type="ARBA" id="ARBA00007727"/>
    </source>
</evidence>
<dbReference type="Pfam" id="PF13839">
    <property type="entry name" value="PC-Esterase"/>
    <property type="match status" value="1"/>
</dbReference>
<proteinExistence type="inferred from homology"/>
<gene>
    <name evidence="3" type="ORF">MKW94_022943</name>
</gene>
<dbReference type="Proteomes" id="UP001177140">
    <property type="component" value="Unassembled WGS sequence"/>
</dbReference>
<organism evidence="3 4">
    <name type="scientific">Papaver nudicaule</name>
    <name type="common">Iceland poppy</name>
    <dbReference type="NCBI Taxonomy" id="74823"/>
    <lineage>
        <taxon>Eukaryota</taxon>
        <taxon>Viridiplantae</taxon>
        <taxon>Streptophyta</taxon>
        <taxon>Embryophyta</taxon>
        <taxon>Tracheophyta</taxon>
        <taxon>Spermatophyta</taxon>
        <taxon>Magnoliopsida</taxon>
        <taxon>Ranunculales</taxon>
        <taxon>Papaveraceae</taxon>
        <taxon>Papaveroideae</taxon>
        <taxon>Papaver</taxon>
    </lineage>
</organism>
<accession>A0AA41SDR7</accession>
<comment type="caution">
    <text evidence="3">The sequence shown here is derived from an EMBL/GenBank/DDBJ whole genome shotgun (WGS) entry which is preliminary data.</text>
</comment>
<dbReference type="GO" id="GO:0016413">
    <property type="term" value="F:O-acetyltransferase activity"/>
    <property type="evidence" value="ECO:0007669"/>
    <property type="project" value="InterPro"/>
</dbReference>
<dbReference type="EMBL" id="JAJJMA010129705">
    <property type="protein sequence ID" value="MCL7033015.1"/>
    <property type="molecule type" value="Genomic_DNA"/>
</dbReference>
<dbReference type="PANTHER" id="PTHR32285">
    <property type="entry name" value="PROTEIN TRICHOME BIREFRINGENCE-LIKE 9-RELATED"/>
    <property type="match status" value="1"/>
</dbReference>
<dbReference type="AlphaFoldDB" id="A0AA41SDR7"/>
<reference evidence="3" key="1">
    <citation type="submission" date="2022-03" db="EMBL/GenBank/DDBJ databases">
        <title>A functionally conserved STORR gene fusion in Papaver species that diverged 16.8 million years ago.</title>
        <authorList>
            <person name="Catania T."/>
        </authorList>
    </citation>
    <scope>NUCLEOTIDE SEQUENCE</scope>
    <source>
        <strain evidence="3">S-191538</strain>
    </source>
</reference>
<evidence type="ECO:0000259" key="2">
    <source>
        <dbReference type="Pfam" id="PF13839"/>
    </source>
</evidence>
<keyword evidence="4" id="KW-1185">Reference proteome</keyword>
<dbReference type="GO" id="GO:0005794">
    <property type="term" value="C:Golgi apparatus"/>
    <property type="evidence" value="ECO:0007669"/>
    <property type="project" value="TreeGrafter"/>
</dbReference>
<dbReference type="PANTHER" id="PTHR32285:SF10">
    <property type="entry name" value="XYLAN O-ACETYLTRANSFERASE 1"/>
    <property type="match status" value="1"/>
</dbReference>
<sequence length="236" mass="27465">EFDATVEFYWAPFLVQSNSDDPTMHSILDRIIMPESISKHGENWKGVDYLIFNTYIWWMNTPDMKVLRGSFDEGDTEYDEIDRPIVYNRVLSTWAKWVDENIDPKQTSVFFSSMSPLHIKSEDWGNPNGIKCALETTPIRNMSMPLEVGTDRRFFVIASNITANMKVPVYFLNITTLSEYRKDAHTSVYTIRQGKLLTPEQKADPQTFADCIHWCLPGLPDTWNEFLYARIISRRS</sequence>
<feature type="non-terminal residue" evidence="3">
    <location>
        <position position="1"/>
    </location>
</feature>
<comment type="similarity">
    <text evidence="1">Belongs to the PC-esterase family. TBL subfamily.</text>
</comment>
<evidence type="ECO:0000313" key="3">
    <source>
        <dbReference type="EMBL" id="MCL7033015.1"/>
    </source>
</evidence>
<feature type="domain" description="Trichome birefringence-like C-terminal" evidence="2">
    <location>
        <begin position="2"/>
        <end position="229"/>
    </location>
</feature>
<dbReference type="InterPro" id="IPR029962">
    <property type="entry name" value="TBL"/>
</dbReference>
<protein>
    <recommendedName>
        <fullName evidence="2">Trichome birefringence-like C-terminal domain-containing protein</fullName>
    </recommendedName>
</protein>
<name>A0AA41SDR7_PAPNU</name>
<evidence type="ECO:0000313" key="4">
    <source>
        <dbReference type="Proteomes" id="UP001177140"/>
    </source>
</evidence>
<dbReference type="InterPro" id="IPR026057">
    <property type="entry name" value="TBL_C"/>
</dbReference>